<keyword evidence="1" id="KW-0812">Transmembrane</keyword>
<feature type="transmembrane region" description="Helical" evidence="1">
    <location>
        <begin position="238"/>
        <end position="256"/>
    </location>
</feature>
<keyword evidence="4" id="KW-1185">Reference proteome</keyword>
<sequence>MALPVPVTAGLPFSLGNAAPVVPGRATSPDPVDDKRKNEQTWKYQGYNEFSKWMASDDDFFVLRRFGKLNALAILWLQYRIVNIEDELEAIHETIADAALETGRKNSSFKADEKQEVRRAKLMGDLKGELLTVVDEYITTYSTIRARRRASTRQIANVKNWATRKAVTTNEMRYLNHPGDLISISDRPRPVIHALLNNRLLRKSPIFRKRRYEDTHIDSESTSYASNNRLEAFSNSSIIFLGFGMLLGPMWWLNFVTNNTKRLSIITGFVLLSMVIMSLATVNRPLEVVAATAAYAAVLTVFMQLGAN</sequence>
<reference evidence="3" key="1">
    <citation type="journal article" date="2020" name="Stud. Mycol.">
        <title>101 Dothideomycetes genomes: a test case for predicting lifestyles and emergence of pathogens.</title>
        <authorList>
            <person name="Haridas S."/>
            <person name="Albert R."/>
            <person name="Binder M."/>
            <person name="Bloem J."/>
            <person name="Labutti K."/>
            <person name="Salamov A."/>
            <person name="Andreopoulos B."/>
            <person name="Baker S."/>
            <person name="Barry K."/>
            <person name="Bills G."/>
            <person name="Bluhm B."/>
            <person name="Cannon C."/>
            <person name="Castanera R."/>
            <person name="Culley D."/>
            <person name="Daum C."/>
            <person name="Ezra D."/>
            <person name="Gonzalez J."/>
            <person name="Henrissat B."/>
            <person name="Kuo A."/>
            <person name="Liang C."/>
            <person name="Lipzen A."/>
            <person name="Lutzoni F."/>
            <person name="Magnuson J."/>
            <person name="Mondo S."/>
            <person name="Nolan M."/>
            <person name="Ohm R."/>
            <person name="Pangilinan J."/>
            <person name="Park H.-J."/>
            <person name="Ramirez L."/>
            <person name="Alfaro M."/>
            <person name="Sun H."/>
            <person name="Tritt A."/>
            <person name="Yoshinaga Y."/>
            <person name="Zwiers L.-H."/>
            <person name="Turgeon B."/>
            <person name="Goodwin S."/>
            <person name="Spatafora J."/>
            <person name="Crous P."/>
            <person name="Grigoriev I."/>
        </authorList>
    </citation>
    <scope>NUCLEOTIDE SEQUENCE</scope>
    <source>
        <strain evidence="3">CBS 269.34</strain>
    </source>
</reference>
<evidence type="ECO:0000313" key="3">
    <source>
        <dbReference type="EMBL" id="KAF2498492.1"/>
    </source>
</evidence>
<proteinExistence type="predicted"/>
<keyword evidence="1" id="KW-0472">Membrane</keyword>
<feature type="transmembrane region" description="Helical" evidence="1">
    <location>
        <begin position="263"/>
        <end position="282"/>
    </location>
</feature>
<keyword evidence="1" id="KW-1133">Transmembrane helix</keyword>
<dbReference type="Proteomes" id="UP000799750">
    <property type="component" value="Unassembled WGS sequence"/>
</dbReference>
<gene>
    <name evidence="3" type="ORF">BU16DRAFT_548249</name>
</gene>
<accession>A0A6A6R273</accession>
<evidence type="ECO:0000259" key="2">
    <source>
        <dbReference type="Pfam" id="PF20237"/>
    </source>
</evidence>
<dbReference type="PANTHER" id="PTHR34502:SF4">
    <property type="entry name" value="DUF6594 DOMAIN-CONTAINING PROTEIN"/>
    <property type="match status" value="1"/>
</dbReference>
<name>A0A6A6R273_9PEZI</name>
<dbReference type="OrthoDB" id="5416037at2759"/>
<dbReference type="PANTHER" id="PTHR34502">
    <property type="entry name" value="DUF6594 DOMAIN-CONTAINING PROTEIN-RELATED"/>
    <property type="match status" value="1"/>
</dbReference>
<dbReference type="EMBL" id="MU004185">
    <property type="protein sequence ID" value="KAF2498492.1"/>
    <property type="molecule type" value="Genomic_DNA"/>
</dbReference>
<evidence type="ECO:0000256" key="1">
    <source>
        <dbReference type="SAM" id="Phobius"/>
    </source>
</evidence>
<organism evidence="3 4">
    <name type="scientific">Lophium mytilinum</name>
    <dbReference type="NCBI Taxonomy" id="390894"/>
    <lineage>
        <taxon>Eukaryota</taxon>
        <taxon>Fungi</taxon>
        <taxon>Dikarya</taxon>
        <taxon>Ascomycota</taxon>
        <taxon>Pezizomycotina</taxon>
        <taxon>Dothideomycetes</taxon>
        <taxon>Pleosporomycetidae</taxon>
        <taxon>Mytilinidiales</taxon>
        <taxon>Mytilinidiaceae</taxon>
        <taxon>Lophium</taxon>
    </lineage>
</organism>
<dbReference type="Pfam" id="PF20237">
    <property type="entry name" value="DUF6594"/>
    <property type="match status" value="1"/>
</dbReference>
<feature type="domain" description="DUF6594" evidence="2">
    <location>
        <begin position="47"/>
        <end position="299"/>
    </location>
</feature>
<feature type="transmembrane region" description="Helical" evidence="1">
    <location>
        <begin position="288"/>
        <end position="307"/>
    </location>
</feature>
<dbReference type="AlphaFoldDB" id="A0A6A6R273"/>
<evidence type="ECO:0000313" key="4">
    <source>
        <dbReference type="Proteomes" id="UP000799750"/>
    </source>
</evidence>
<protein>
    <recommendedName>
        <fullName evidence="2">DUF6594 domain-containing protein</fullName>
    </recommendedName>
</protein>
<dbReference type="InterPro" id="IPR046529">
    <property type="entry name" value="DUF6594"/>
</dbReference>